<dbReference type="Pfam" id="PF13229">
    <property type="entry name" value="Beta_helix"/>
    <property type="match status" value="1"/>
</dbReference>
<evidence type="ECO:0000313" key="2">
    <source>
        <dbReference type="EMBL" id="SUZ96705.1"/>
    </source>
</evidence>
<sequence length="179" mass="19509">MKNTIKTISLFVTYFMCYGYSVSLYDMYEQAGPGNGYDKFIVLDPDVLYTGGIGSGEESIYIQGNGAVIDLEQGTGIWIAGDSNNNITGSLDIDHCTIINGGSYGINLSGYSTNSITNCNLINVHWGIQVNDDIHATIINCNLIDNTYGLALVGEDTNVELSYCNAWNNDYNYMLNCVG</sequence>
<accession>A0A381RXY1</accession>
<dbReference type="SUPFAM" id="SSF51126">
    <property type="entry name" value="Pectin lyase-like"/>
    <property type="match status" value="1"/>
</dbReference>
<evidence type="ECO:0000259" key="1">
    <source>
        <dbReference type="Pfam" id="PF13229"/>
    </source>
</evidence>
<proteinExistence type="predicted"/>
<protein>
    <recommendedName>
        <fullName evidence="1">Right handed beta helix domain-containing protein</fullName>
    </recommendedName>
</protein>
<organism evidence="2">
    <name type="scientific">marine metagenome</name>
    <dbReference type="NCBI Taxonomy" id="408172"/>
    <lineage>
        <taxon>unclassified sequences</taxon>
        <taxon>metagenomes</taxon>
        <taxon>ecological metagenomes</taxon>
    </lineage>
</organism>
<gene>
    <name evidence="2" type="ORF">METZ01_LOCUS49559</name>
</gene>
<dbReference type="Gene3D" id="2.160.20.10">
    <property type="entry name" value="Single-stranded right-handed beta-helix, Pectin lyase-like"/>
    <property type="match status" value="1"/>
</dbReference>
<dbReference type="EMBL" id="UINC01002440">
    <property type="protein sequence ID" value="SUZ96705.1"/>
    <property type="molecule type" value="Genomic_DNA"/>
</dbReference>
<dbReference type="InterPro" id="IPR012334">
    <property type="entry name" value="Pectin_lyas_fold"/>
</dbReference>
<feature type="domain" description="Right handed beta helix" evidence="1">
    <location>
        <begin position="59"/>
        <end position="170"/>
    </location>
</feature>
<dbReference type="InterPro" id="IPR006626">
    <property type="entry name" value="PbH1"/>
</dbReference>
<reference evidence="2" key="1">
    <citation type="submission" date="2018-05" db="EMBL/GenBank/DDBJ databases">
        <authorList>
            <person name="Lanie J.A."/>
            <person name="Ng W.-L."/>
            <person name="Kazmierczak K.M."/>
            <person name="Andrzejewski T.M."/>
            <person name="Davidsen T.M."/>
            <person name="Wayne K.J."/>
            <person name="Tettelin H."/>
            <person name="Glass J.I."/>
            <person name="Rusch D."/>
            <person name="Podicherti R."/>
            <person name="Tsui H.-C.T."/>
            <person name="Winkler M.E."/>
        </authorList>
    </citation>
    <scope>NUCLEOTIDE SEQUENCE</scope>
</reference>
<dbReference type="InterPro" id="IPR039448">
    <property type="entry name" value="Beta_helix"/>
</dbReference>
<dbReference type="SMART" id="SM00710">
    <property type="entry name" value="PbH1"/>
    <property type="match status" value="3"/>
</dbReference>
<dbReference type="AlphaFoldDB" id="A0A381RXY1"/>
<name>A0A381RXY1_9ZZZZ</name>
<dbReference type="InterPro" id="IPR011050">
    <property type="entry name" value="Pectin_lyase_fold/virulence"/>
</dbReference>